<sequence length="70" mass="7543">MNADATVQDPYQLTWIRSSYSSEEGGECVEVATDASTVHIRDSKDTTRCTLTASSGAWAAFVDFSISHAP</sequence>
<evidence type="ECO:0000313" key="2">
    <source>
        <dbReference type="EMBL" id="PNE38666.1"/>
    </source>
</evidence>
<dbReference type="RefSeq" id="WP_102925943.1">
    <property type="nucleotide sequence ID" value="NZ_LJSN01000003.1"/>
</dbReference>
<proteinExistence type="predicted"/>
<dbReference type="InterPro" id="IPR007278">
    <property type="entry name" value="DUF397"/>
</dbReference>
<reference evidence="3" key="1">
    <citation type="submission" date="2015-09" db="EMBL/GenBank/DDBJ databases">
        <authorList>
            <person name="Graham D.E."/>
            <person name="Mahan K.M."/>
            <person name="Klingeman D.M."/>
            <person name="Fida T."/>
            <person name="Giannone R.J."/>
            <person name="Hettich R.L."/>
            <person name="Parry R.J."/>
            <person name="Spain J.C."/>
        </authorList>
    </citation>
    <scope>NUCLEOTIDE SEQUENCE [LARGE SCALE GENOMIC DNA]</scope>
    <source>
        <strain evidence="3">JCM 4701</strain>
    </source>
</reference>
<dbReference type="Proteomes" id="UP000236047">
    <property type="component" value="Unassembled WGS sequence"/>
</dbReference>
<protein>
    <submittedName>
        <fullName evidence="2">Toxin-antitoxin system, toxin component</fullName>
    </submittedName>
</protein>
<comment type="caution">
    <text evidence="2">The sequence shown here is derived from an EMBL/GenBank/DDBJ whole genome shotgun (WGS) entry which is preliminary data.</text>
</comment>
<dbReference type="EMBL" id="LJSN01000003">
    <property type="protein sequence ID" value="PNE38666.1"/>
    <property type="molecule type" value="Genomic_DNA"/>
</dbReference>
<gene>
    <name evidence="2" type="ORF">AOB60_32375</name>
</gene>
<keyword evidence="3" id="KW-1185">Reference proteome</keyword>
<name>A0A2N8PCD7_STRNR</name>
<evidence type="ECO:0000259" key="1">
    <source>
        <dbReference type="Pfam" id="PF04149"/>
    </source>
</evidence>
<accession>A0A2N8PCD7</accession>
<dbReference type="AlphaFoldDB" id="A0A2N8PCD7"/>
<feature type="domain" description="DUF397" evidence="1">
    <location>
        <begin position="13"/>
        <end position="63"/>
    </location>
</feature>
<dbReference type="Pfam" id="PF04149">
    <property type="entry name" value="DUF397"/>
    <property type="match status" value="1"/>
</dbReference>
<organism evidence="2 3">
    <name type="scientific">Streptomyces noursei</name>
    <name type="common">Streptomyces albulus</name>
    <dbReference type="NCBI Taxonomy" id="1971"/>
    <lineage>
        <taxon>Bacteria</taxon>
        <taxon>Bacillati</taxon>
        <taxon>Actinomycetota</taxon>
        <taxon>Actinomycetes</taxon>
        <taxon>Kitasatosporales</taxon>
        <taxon>Streptomycetaceae</taxon>
        <taxon>Streptomyces</taxon>
    </lineage>
</organism>
<evidence type="ECO:0000313" key="3">
    <source>
        <dbReference type="Proteomes" id="UP000236047"/>
    </source>
</evidence>